<proteinExistence type="predicted"/>
<protein>
    <recommendedName>
        <fullName evidence="3">RNase H type-1 domain-containing protein</fullName>
    </recommendedName>
</protein>
<dbReference type="STRING" id="429701.A0A2G9HNZ0"/>
<keyword evidence="2" id="KW-1185">Reference proteome</keyword>
<dbReference type="AlphaFoldDB" id="A0A2G9HNZ0"/>
<dbReference type="OrthoDB" id="1938822at2759"/>
<name>A0A2G9HNZ0_9LAMI</name>
<sequence>MNFLEAKRRFTPSLAWRSIWESISILKERLRWQIRFGNWVRIWGDQRIPRDTTSKIRSLVKRLDTSALVCELIENLMGLWNKKLIKEIFDAEEARLILSIPLAEDKLIWHFTSHGWLTVRSAYFVAIKLRKRAREARTQSSSTTLIRDYRFIWNCKIPLKVIPWKRLFLHVTTVLDSVRLLVQPSHSSLSGTYLPATSYPTLCKDKSRCGNISRHWLDRFGILARNPFGNCLAWKAISMEILVNAEAVESFAARAACELTRLHQWPKMIVEGGSWSMINVLRNECNMVAHSLAKRVRSLPNMSSIPKDVFGIIVVEKS</sequence>
<organism evidence="1 2">
    <name type="scientific">Handroanthus impetiginosus</name>
    <dbReference type="NCBI Taxonomy" id="429701"/>
    <lineage>
        <taxon>Eukaryota</taxon>
        <taxon>Viridiplantae</taxon>
        <taxon>Streptophyta</taxon>
        <taxon>Embryophyta</taxon>
        <taxon>Tracheophyta</taxon>
        <taxon>Spermatophyta</taxon>
        <taxon>Magnoliopsida</taxon>
        <taxon>eudicotyledons</taxon>
        <taxon>Gunneridae</taxon>
        <taxon>Pentapetalae</taxon>
        <taxon>asterids</taxon>
        <taxon>lamiids</taxon>
        <taxon>Lamiales</taxon>
        <taxon>Bignoniaceae</taxon>
        <taxon>Crescentiina</taxon>
        <taxon>Tabebuia alliance</taxon>
        <taxon>Handroanthus</taxon>
    </lineage>
</organism>
<evidence type="ECO:0000313" key="1">
    <source>
        <dbReference type="EMBL" id="PIN19245.1"/>
    </source>
</evidence>
<evidence type="ECO:0000313" key="2">
    <source>
        <dbReference type="Proteomes" id="UP000231279"/>
    </source>
</evidence>
<reference evidence="2" key="1">
    <citation type="journal article" date="2018" name="Gigascience">
        <title>Genome assembly of the Pink Ipe (Handroanthus impetiginosus, Bignoniaceae), a highly valued, ecologically keystone Neotropical timber forest tree.</title>
        <authorList>
            <person name="Silva-Junior O.B."/>
            <person name="Grattapaglia D."/>
            <person name="Novaes E."/>
            <person name="Collevatti R.G."/>
        </authorList>
    </citation>
    <scope>NUCLEOTIDE SEQUENCE [LARGE SCALE GENOMIC DNA]</scope>
    <source>
        <strain evidence="2">cv. UFG-1</strain>
    </source>
</reference>
<evidence type="ECO:0008006" key="3">
    <source>
        <dbReference type="Google" id="ProtNLM"/>
    </source>
</evidence>
<dbReference type="Proteomes" id="UP000231279">
    <property type="component" value="Unassembled WGS sequence"/>
</dbReference>
<dbReference type="EMBL" id="NKXS01001311">
    <property type="protein sequence ID" value="PIN19245.1"/>
    <property type="molecule type" value="Genomic_DNA"/>
</dbReference>
<gene>
    <name evidence="1" type="ORF">CDL12_08077</name>
</gene>
<comment type="caution">
    <text evidence="1">The sequence shown here is derived from an EMBL/GenBank/DDBJ whole genome shotgun (WGS) entry which is preliminary data.</text>
</comment>
<accession>A0A2G9HNZ0</accession>